<dbReference type="PANTHER" id="PTHR14136">
    <property type="entry name" value="BTB_POZ DOMAIN-CONTAINING PROTEIN KCTD9"/>
    <property type="match status" value="1"/>
</dbReference>
<gene>
    <name evidence="2" type="ORF">NIES46_00950</name>
</gene>
<dbReference type="SUPFAM" id="SSF141571">
    <property type="entry name" value="Pentapeptide repeat-like"/>
    <property type="match status" value="1"/>
</dbReference>
<name>A0A5M3T2G9_LIMPL</name>
<evidence type="ECO:0000313" key="3">
    <source>
        <dbReference type="Proteomes" id="UP000326169"/>
    </source>
</evidence>
<feature type="region of interest" description="Disordered" evidence="1">
    <location>
        <begin position="127"/>
        <end position="169"/>
    </location>
</feature>
<feature type="compositionally biased region" description="Polar residues" evidence="1">
    <location>
        <begin position="135"/>
        <end position="149"/>
    </location>
</feature>
<protein>
    <submittedName>
        <fullName evidence="2">Pentapeptide repeat-containing protein</fullName>
    </submittedName>
</protein>
<dbReference type="GeneID" id="301681077"/>
<evidence type="ECO:0000313" key="2">
    <source>
        <dbReference type="EMBL" id="GCE92060.1"/>
    </source>
</evidence>
<comment type="caution">
    <text evidence="2">The sequence shown here is derived from an EMBL/GenBank/DDBJ whole genome shotgun (WGS) entry which is preliminary data.</text>
</comment>
<dbReference type="EMBL" id="BIMW01000001">
    <property type="protein sequence ID" value="GCE92060.1"/>
    <property type="molecule type" value="Genomic_DNA"/>
</dbReference>
<dbReference type="InterPro" id="IPR051082">
    <property type="entry name" value="Pentapeptide-BTB/POZ_domain"/>
</dbReference>
<accession>A0A5M3T2G9</accession>
<dbReference type="Proteomes" id="UP000326169">
    <property type="component" value="Unassembled WGS sequence"/>
</dbReference>
<dbReference type="InterPro" id="IPR001646">
    <property type="entry name" value="5peptide_repeat"/>
</dbReference>
<dbReference type="Pfam" id="PF00805">
    <property type="entry name" value="Pentapeptide"/>
    <property type="match status" value="4"/>
</dbReference>
<proteinExistence type="predicted"/>
<evidence type="ECO:0000256" key="1">
    <source>
        <dbReference type="SAM" id="MobiDB-lite"/>
    </source>
</evidence>
<dbReference type="Gene3D" id="2.160.20.80">
    <property type="entry name" value="E3 ubiquitin-protein ligase SopA"/>
    <property type="match status" value="1"/>
</dbReference>
<organism evidence="2 3">
    <name type="scientific">Limnospira platensis NIES-46</name>
    <dbReference type="NCBI Taxonomy" id="1236695"/>
    <lineage>
        <taxon>Bacteria</taxon>
        <taxon>Bacillati</taxon>
        <taxon>Cyanobacteriota</taxon>
        <taxon>Cyanophyceae</taxon>
        <taxon>Oscillatoriophycideae</taxon>
        <taxon>Oscillatoriales</taxon>
        <taxon>Sirenicapillariaceae</taxon>
        <taxon>Limnospira</taxon>
    </lineage>
</organism>
<reference evidence="2 3" key="1">
    <citation type="journal article" date="2019" name="J Genomics">
        <title>The Draft Genome of a Hydrogen-producing Cyanobacterium, Arthrospira platensis NIES-46.</title>
        <authorList>
            <person name="Suzuki S."/>
            <person name="Yamaguchi H."/>
            <person name="Kawachi M."/>
        </authorList>
    </citation>
    <scope>NUCLEOTIDE SEQUENCE [LARGE SCALE GENOMIC DNA]</scope>
    <source>
        <strain evidence="2 3">NIES-46</strain>
    </source>
</reference>
<dbReference type="PANTHER" id="PTHR14136:SF17">
    <property type="entry name" value="BTB_POZ DOMAIN-CONTAINING PROTEIN KCTD9"/>
    <property type="match status" value="1"/>
</dbReference>
<keyword evidence="3" id="KW-1185">Reference proteome</keyword>
<sequence>MVKVYFRTVTNNNQTYGKGYFVYGNSQTANDQEIVYHTDLREFFYTDPDTQIDLSKGARGTLHFVIGGNPANAVPARSVFNIEMADPVGNLQTTAKEGSQSCRPGQLGLTNKAGIWLEWPSIGDAAPSWWEEKPSGSSNEGEKPTQPSGGSEEPQPTPPNVDWSSFIQPPQGGCAPTPPGYTKIKFPYDMGKRDFPNSYLPQVDLSKMNLSGIDLSFSYLCAANLGATNLVAANLSYAYLCHAYLGYANLNYAYLGYANLCFADLSYAVLTEADLSFANLCQAKLIGAQLNQASLAYANFCYAYLGYANLSYSYLGYANFCGADLTNADLQGTDMTGANFTNANLTNADLRGANITGANFSNANLTGAKLDDAQKQLLGIA</sequence>
<dbReference type="RefSeq" id="WP_152088318.1">
    <property type="nucleotide sequence ID" value="NZ_BIMW01000001.1"/>
</dbReference>